<proteinExistence type="predicted"/>
<evidence type="ECO:0000259" key="13">
    <source>
        <dbReference type="PROSITE" id="PS50026"/>
    </source>
</evidence>
<evidence type="ECO:0000256" key="8">
    <source>
        <dbReference type="ARBA" id="ARBA00023136"/>
    </source>
</evidence>
<dbReference type="InterPro" id="IPR052235">
    <property type="entry name" value="Nephronectin_domain"/>
</dbReference>
<keyword evidence="3 11" id="KW-0245">EGF-like domain</keyword>
<dbReference type="SMART" id="SM00179">
    <property type="entry name" value="EGF_CA"/>
    <property type="match status" value="4"/>
</dbReference>
<evidence type="ECO:0000259" key="14">
    <source>
        <dbReference type="PROSITE" id="PS50221"/>
    </source>
</evidence>
<reference evidence="15" key="1">
    <citation type="submission" date="2025-08" db="UniProtKB">
        <authorList>
            <consortium name="Ensembl"/>
        </authorList>
    </citation>
    <scope>IDENTIFICATION</scope>
</reference>
<feature type="domain" description="GAIN-B" evidence="14">
    <location>
        <begin position="625"/>
        <end position="786"/>
    </location>
</feature>
<keyword evidence="8 12" id="KW-0472">Membrane</keyword>
<name>A0A8C7I0N5_ONCKI</name>
<dbReference type="Gene3D" id="2.10.25.10">
    <property type="entry name" value="Laminin"/>
    <property type="match status" value="4"/>
</dbReference>
<dbReference type="SMART" id="SM00303">
    <property type="entry name" value="GPS"/>
    <property type="match status" value="2"/>
</dbReference>
<keyword evidence="2" id="KW-1003">Cell membrane</keyword>
<dbReference type="InterPro" id="IPR000742">
    <property type="entry name" value="EGF"/>
</dbReference>
<dbReference type="InterPro" id="IPR046338">
    <property type="entry name" value="GAIN_dom_sf"/>
</dbReference>
<dbReference type="CDD" id="cd00054">
    <property type="entry name" value="EGF_CA"/>
    <property type="match status" value="4"/>
</dbReference>
<keyword evidence="7 12" id="KW-1133">Transmembrane helix</keyword>
<evidence type="ECO:0000256" key="12">
    <source>
        <dbReference type="SAM" id="Phobius"/>
    </source>
</evidence>
<evidence type="ECO:0000256" key="3">
    <source>
        <dbReference type="ARBA" id="ARBA00022536"/>
    </source>
</evidence>
<accession>A0A8C7I0N5</accession>
<evidence type="ECO:0000313" key="16">
    <source>
        <dbReference type="Proteomes" id="UP000694557"/>
    </source>
</evidence>
<evidence type="ECO:0000256" key="10">
    <source>
        <dbReference type="ARBA" id="ARBA00023180"/>
    </source>
</evidence>
<feature type="domain" description="EGF-like" evidence="13">
    <location>
        <begin position="485"/>
        <end position="528"/>
    </location>
</feature>
<dbReference type="GO" id="GO:0005886">
    <property type="term" value="C:plasma membrane"/>
    <property type="evidence" value="ECO:0007669"/>
    <property type="project" value="UniProtKB-SubCell"/>
</dbReference>
<dbReference type="Proteomes" id="UP000694557">
    <property type="component" value="Unassembled WGS sequence"/>
</dbReference>
<dbReference type="SUPFAM" id="SSF57196">
    <property type="entry name" value="EGF/Laminin"/>
    <property type="match status" value="1"/>
</dbReference>
<dbReference type="PROSITE" id="PS50026">
    <property type="entry name" value="EGF_3"/>
    <property type="match status" value="4"/>
</dbReference>
<keyword evidence="10" id="KW-0325">Glycoprotein</keyword>
<dbReference type="SUPFAM" id="SSF57184">
    <property type="entry name" value="Growth factor receptor domain"/>
    <property type="match status" value="1"/>
</dbReference>
<dbReference type="Gene3D" id="2.60.220.50">
    <property type="match status" value="2"/>
</dbReference>
<dbReference type="FunFam" id="2.10.25.10:FF:000038">
    <property type="entry name" value="Fibrillin 2"/>
    <property type="match status" value="1"/>
</dbReference>
<dbReference type="PROSITE" id="PS01187">
    <property type="entry name" value="EGF_CA"/>
    <property type="match status" value="2"/>
</dbReference>
<feature type="transmembrane region" description="Helical" evidence="12">
    <location>
        <begin position="793"/>
        <end position="818"/>
    </location>
</feature>
<dbReference type="SMART" id="SM00181">
    <property type="entry name" value="EGF"/>
    <property type="match status" value="4"/>
</dbReference>
<reference evidence="15" key="2">
    <citation type="submission" date="2025-09" db="UniProtKB">
        <authorList>
            <consortium name="Ensembl"/>
        </authorList>
    </citation>
    <scope>IDENTIFICATION</scope>
</reference>
<dbReference type="FunFam" id="2.10.25.10:FF:000005">
    <property type="entry name" value="Fibrillin 2"/>
    <property type="match status" value="1"/>
</dbReference>
<evidence type="ECO:0000256" key="6">
    <source>
        <dbReference type="ARBA" id="ARBA00022737"/>
    </source>
</evidence>
<evidence type="ECO:0000256" key="1">
    <source>
        <dbReference type="ARBA" id="ARBA00004651"/>
    </source>
</evidence>
<dbReference type="PROSITE" id="PS00010">
    <property type="entry name" value="ASX_HYDROXYL"/>
    <property type="match status" value="3"/>
</dbReference>
<gene>
    <name evidence="15" type="primary">LOC109864608</name>
</gene>
<comment type="caution">
    <text evidence="11">Lacks conserved residue(s) required for the propagation of feature annotation.</text>
</comment>
<comment type="subcellular location">
    <subcellularLocation>
        <location evidence="1">Cell membrane</location>
        <topology evidence="1">Multi-pass membrane protein</topology>
    </subcellularLocation>
</comment>
<dbReference type="Pfam" id="PF01825">
    <property type="entry name" value="GPS"/>
    <property type="match status" value="2"/>
</dbReference>
<dbReference type="InterPro" id="IPR000203">
    <property type="entry name" value="GPS"/>
</dbReference>
<feature type="domain" description="GAIN-B" evidence="14">
    <location>
        <begin position="293"/>
        <end position="464"/>
    </location>
</feature>
<organism evidence="15 16">
    <name type="scientific">Oncorhynchus kisutch</name>
    <name type="common">Coho salmon</name>
    <name type="synonym">Salmo kisutch</name>
    <dbReference type="NCBI Taxonomy" id="8019"/>
    <lineage>
        <taxon>Eukaryota</taxon>
        <taxon>Metazoa</taxon>
        <taxon>Chordata</taxon>
        <taxon>Craniata</taxon>
        <taxon>Vertebrata</taxon>
        <taxon>Euteleostomi</taxon>
        <taxon>Actinopterygii</taxon>
        <taxon>Neopterygii</taxon>
        <taxon>Teleostei</taxon>
        <taxon>Protacanthopterygii</taxon>
        <taxon>Salmoniformes</taxon>
        <taxon>Salmonidae</taxon>
        <taxon>Salmoninae</taxon>
        <taxon>Oncorhynchus</taxon>
    </lineage>
</organism>
<protein>
    <submittedName>
        <fullName evidence="15">Adhesion G protein-coupled receptor E2</fullName>
    </submittedName>
</protein>
<feature type="domain" description="EGF-like" evidence="13">
    <location>
        <begin position="154"/>
        <end position="196"/>
    </location>
</feature>
<evidence type="ECO:0000256" key="5">
    <source>
        <dbReference type="ARBA" id="ARBA00022729"/>
    </source>
</evidence>
<dbReference type="GeneTree" id="ENSGT00940000165798"/>
<evidence type="ECO:0000256" key="11">
    <source>
        <dbReference type="PROSITE-ProRule" id="PRU00076"/>
    </source>
</evidence>
<sequence>MLLDKMSYSYFTVFTICMMLPNHYLELKPSWHLTLTHHLSESMGAIIFLLILELLKDYGHGAPQEDIDECSNNSLICGDNSDCFKTEGSYFCLCHPGFDDFTGAARQCLDIEECVTFPNICGKWGTCLNQVGSYLCTCPNGFRNSGDRQTPCVDIEECNRDGVCGNGGICQNLIGSYWCQCPAGFTNFGKNQTKCVELICDQYETQAGQTLPGFDRFFSLLRNNCLVLSNSTFSGPTRSLPSGDMLLTLLVNTTDVVQLGLQSNGHHSSSEVTKLLKTIEISIRLIAPLLTENVTRIETNHTEVEIMVRRDKTPPEGPVSLTNENTQLDTTWETVVGDDQNYPGYAFVILLSHKNLDSLKDSTSHQSQQLMSSAVTVSVSNSNTTNLHQQVNLTFHHLQSSDVDPTCVYWPDENGPGVWSGRGCTLVISNSTHTNVLLQPSQHIRSAEGNPSGTALLKDQGARVTRCANGFTQPNSNPEFMNCIDIDECVENQHFCGERGICVNQLGSYLCKCPTGFINYGNRQTQCAELNCDQYETQPGQTLPGFDSFLSMLKKKCLVLNSSTLPGPTRLLPTGDVLLTLLVNTTDVVQLGLQSNGHRSSSEVTKLLRTIEISFRLIAPLLTENVTRIETNHTEVEIMVRRDKTPPKGPVSLTNENTQLDTTWETVVGDYQNYLGFAYVVLLSYRNLDSLKDNTSHQSQQLMSSAATVSVSNSNTTYLPQQVNLTFHHLQSSDVDPTCVYWSDENGPGVWSGRGCTLVISNSTHTVCSCNHLSTFALLKGIHHGQGSGQLSLVMWVGVFVALTCVFLSLITTLWCRFVSRKRRGGHRLQQDVQLHRK</sequence>
<dbReference type="GO" id="GO:0005509">
    <property type="term" value="F:calcium ion binding"/>
    <property type="evidence" value="ECO:0007669"/>
    <property type="project" value="InterPro"/>
</dbReference>
<dbReference type="InterPro" id="IPR049883">
    <property type="entry name" value="NOTCH1_EGF-like"/>
</dbReference>
<dbReference type="InterPro" id="IPR001881">
    <property type="entry name" value="EGF-like_Ca-bd_dom"/>
</dbReference>
<evidence type="ECO:0000256" key="4">
    <source>
        <dbReference type="ARBA" id="ARBA00022692"/>
    </source>
</evidence>
<dbReference type="GO" id="GO:0030855">
    <property type="term" value="P:epithelial cell differentiation"/>
    <property type="evidence" value="ECO:0007669"/>
    <property type="project" value="UniProtKB-ARBA"/>
</dbReference>
<dbReference type="PANTHER" id="PTHR24050:SF28">
    <property type="entry name" value="UROMODULIN-LIKE"/>
    <property type="match status" value="1"/>
</dbReference>
<keyword evidence="5" id="KW-0732">Signal</keyword>
<dbReference type="InterPro" id="IPR018097">
    <property type="entry name" value="EGF_Ca-bd_CS"/>
</dbReference>
<keyword evidence="6" id="KW-0677">Repeat</keyword>
<dbReference type="InterPro" id="IPR000152">
    <property type="entry name" value="EGF-type_Asp/Asn_hydroxyl_site"/>
</dbReference>
<dbReference type="InterPro" id="IPR057244">
    <property type="entry name" value="GAIN_B"/>
</dbReference>
<evidence type="ECO:0000256" key="9">
    <source>
        <dbReference type="ARBA" id="ARBA00023157"/>
    </source>
</evidence>
<keyword evidence="9" id="KW-1015">Disulfide bond</keyword>
<evidence type="ECO:0000256" key="7">
    <source>
        <dbReference type="ARBA" id="ARBA00022989"/>
    </source>
</evidence>
<feature type="domain" description="EGF-like" evidence="13">
    <location>
        <begin position="110"/>
        <end position="145"/>
    </location>
</feature>
<evidence type="ECO:0000256" key="2">
    <source>
        <dbReference type="ARBA" id="ARBA00022475"/>
    </source>
</evidence>
<dbReference type="PROSITE" id="PS50221">
    <property type="entry name" value="GAIN_B"/>
    <property type="match status" value="2"/>
</dbReference>
<dbReference type="InterPro" id="IPR009030">
    <property type="entry name" value="Growth_fac_rcpt_cys_sf"/>
</dbReference>
<keyword evidence="16" id="KW-1185">Reference proteome</keyword>
<feature type="domain" description="EGF-like" evidence="13">
    <location>
        <begin position="66"/>
        <end position="109"/>
    </location>
</feature>
<dbReference type="Pfam" id="PF07645">
    <property type="entry name" value="EGF_CA"/>
    <property type="match status" value="4"/>
</dbReference>
<evidence type="ECO:0000313" key="15">
    <source>
        <dbReference type="Ensembl" id="ENSOKIP00005065091.1"/>
    </source>
</evidence>
<dbReference type="AlphaFoldDB" id="A0A8C7I0N5"/>
<dbReference type="PANTHER" id="PTHR24050">
    <property type="entry name" value="PA14 DOMAIN-CONTAINING PROTEIN"/>
    <property type="match status" value="1"/>
</dbReference>
<keyword evidence="4 12" id="KW-0812">Transmembrane</keyword>
<dbReference type="Ensembl" id="ENSOKIT00005069201.1">
    <property type="protein sequence ID" value="ENSOKIP00005065091.1"/>
    <property type="gene ID" value="ENSOKIG00005027944.1"/>
</dbReference>